<sequence length="292" mass="29830">MSSESSDQQQQRPGPVRLSTMAIRPTEPEHLPCPRCDSTNTKFCYYNNYNLSQPRHFCKSCRRYWTRGGTLRNVPVGGGSRKSSVSSSHKRPRTTTAAGMSPITSTAPAAPASSVPSSSSENIAHHEPLHGNQPMMSQMGSGSVPLAGSLMGCDVNLNEAVPEAANYGSLLTTHVSGGLLPFGNGFGLGLGSGIHGLGFGMGQLDWPMEPIALGHHHHHGSGNSNTELGGSSGGGGGNDGDGNGSGASGGSSSGGCNTWQLGVGVEASLGGGDGDCFGWPDLAISMPGKGLK</sequence>
<evidence type="ECO:0000313" key="13">
    <source>
        <dbReference type="Proteomes" id="UP001161247"/>
    </source>
</evidence>
<dbReference type="AlphaFoldDB" id="A0AAV1EAB1"/>
<accession>A0AAV1EAB1</accession>
<evidence type="ECO:0000256" key="6">
    <source>
        <dbReference type="ARBA" id="ARBA00023163"/>
    </source>
</evidence>
<feature type="region of interest" description="Disordered" evidence="10">
    <location>
        <begin position="70"/>
        <end position="143"/>
    </location>
</feature>
<dbReference type="PROSITE" id="PS01361">
    <property type="entry name" value="ZF_DOF_1"/>
    <property type="match status" value="1"/>
</dbReference>
<dbReference type="GO" id="GO:0003700">
    <property type="term" value="F:DNA-binding transcription factor activity"/>
    <property type="evidence" value="ECO:0007669"/>
    <property type="project" value="UniProtKB-UniRule"/>
</dbReference>
<dbReference type="GO" id="GO:0005634">
    <property type="term" value="C:nucleus"/>
    <property type="evidence" value="ECO:0007669"/>
    <property type="project" value="UniProtKB-SubCell"/>
</dbReference>
<evidence type="ECO:0000256" key="10">
    <source>
        <dbReference type="SAM" id="MobiDB-lite"/>
    </source>
</evidence>
<dbReference type="GO" id="GO:0008270">
    <property type="term" value="F:zinc ion binding"/>
    <property type="evidence" value="ECO:0007669"/>
    <property type="project" value="UniProtKB-KW"/>
</dbReference>
<organism evidence="12 13">
    <name type="scientific">Oldenlandia corymbosa var. corymbosa</name>
    <dbReference type="NCBI Taxonomy" id="529605"/>
    <lineage>
        <taxon>Eukaryota</taxon>
        <taxon>Viridiplantae</taxon>
        <taxon>Streptophyta</taxon>
        <taxon>Embryophyta</taxon>
        <taxon>Tracheophyta</taxon>
        <taxon>Spermatophyta</taxon>
        <taxon>Magnoliopsida</taxon>
        <taxon>eudicotyledons</taxon>
        <taxon>Gunneridae</taxon>
        <taxon>Pentapetalae</taxon>
        <taxon>asterids</taxon>
        <taxon>lamiids</taxon>
        <taxon>Gentianales</taxon>
        <taxon>Rubiaceae</taxon>
        <taxon>Rubioideae</taxon>
        <taxon>Spermacoceae</taxon>
        <taxon>Hedyotis-Oldenlandia complex</taxon>
        <taxon>Oldenlandia</taxon>
    </lineage>
</organism>
<name>A0AAV1EAB1_OLDCO</name>
<dbReference type="EMBL" id="OX459125">
    <property type="protein sequence ID" value="CAI9116617.1"/>
    <property type="molecule type" value="Genomic_DNA"/>
</dbReference>
<keyword evidence="3 9" id="KW-0862">Zinc</keyword>
<feature type="region of interest" description="Disordered" evidence="10">
    <location>
        <begin position="1"/>
        <end position="32"/>
    </location>
</feature>
<dbReference type="PROSITE" id="PS50884">
    <property type="entry name" value="ZF_DOF_2"/>
    <property type="match status" value="1"/>
</dbReference>
<keyword evidence="6 9" id="KW-0804">Transcription</keyword>
<evidence type="ECO:0000259" key="11">
    <source>
        <dbReference type="PROSITE" id="PS50884"/>
    </source>
</evidence>
<gene>
    <name evidence="12" type="ORF">OLC1_LOCUS22869</name>
</gene>
<keyword evidence="1 9" id="KW-0479">Metal-binding</keyword>
<evidence type="ECO:0000256" key="4">
    <source>
        <dbReference type="ARBA" id="ARBA00023015"/>
    </source>
</evidence>
<dbReference type="Pfam" id="PF02701">
    <property type="entry name" value="Zn_ribbon_Dof"/>
    <property type="match status" value="1"/>
</dbReference>
<feature type="domain" description="Dof-type" evidence="11">
    <location>
        <begin position="31"/>
        <end position="85"/>
    </location>
</feature>
<keyword evidence="2 8" id="KW-0863">Zinc-finger</keyword>
<proteinExistence type="predicted"/>
<dbReference type="Proteomes" id="UP001161247">
    <property type="component" value="Chromosome 8"/>
</dbReference>
<feature type="compositionally biased region" description="Gly residues" evidence="10">
    <location>
        <begin position="230"/>
        <end position="253"/>
    </location>
</feature>
<comment type="function">
    <text evidence="9">Transcription factor that binds specifically to a 5'-AA[AG]G-3' consensus core sequence.</text>
</comment>
<evidence type="ECO:0000256" key="2">
    <source>
        <dbReference type="ARBA" id="ARBA00022771"/>
    </source>
</evidence>
<protein>
    <recommendedName>
        <fullName evidence="9">Dof zinc finger protein</fullName>
    </recommendedName>
</protein>
<keyword evidence="4 9" id="KW-0805">Transcription regulation</keyword>
<evidence type="ECO:0000256" key="9">
    <source>
        <dbReference type="RuleBase" id="RU369094"/>
    </source>
</evidence>
<dbReference type="InterPro" id="IPR045174">
    <property type="entry name" value="Dof"/>
</dbReference>
<evidence type="ECO:0000256" key="8">
    <source>
        <dbReference type="PROSITE-ProRule" id="PRU00071"/>
    </source>
</evidence>
<feature type="compositionally biased region" description="Low complexity" evidence="10">
    <location>
        <begin position="101"/>
        <end position="120"/>
    </location>
</feature>
<evidence type="ECO:0000256" key="3">
    <source>
        <dbReference type="ARBA" id="ARBA00022833"/>
    </source>
</evidence>
<evidence type="ECO:0000256" key="5">
    <source>
        <dbReference type="ARBA" id="ARBA00023125"/>
    </source>
</evidence>
<dbReference type="GO" id="GO:0003677">
    <property type="term" value="F:DNA binding"/>
    <property type="evidence" value="ECO:0007669"/>
    <property type="project" value="UniProtKB-UniRule"/>
</dbReference>
<evidence type="ECO:0000256" key="7">
    <source>
        <dbReference type="ARBA" id="ARBA00023242"/>
    </source>
</evidence>
<dbReference type="PANTHER" id="PTHR31992:SF203">
    <property type="entry name" value="DOF ZINC FINGER PROTEIN"/>
    <property type="match status" value="1"/>
</dbReference>
<evidence type="ECO:0000256" key="1">
    <source>
        <dbReference type="ARBA" id="ARBA00022723"/>
    </source>
</evidence>
<dbReference type="InterPro" id="IPR003851">
    <property type="entry name" value="Znf_Dof"/>
</dbReference>
<feature type="region of interest" description="Disordered" evidence="10">
    <location>
        <begin position="212"/>
        <end position="253"/>
    </location>
</feature>
<keyword evidence="13" id="KW-1185">Reference proteome</keyword>
<keyword evidence="7 8" id="KW-0539">Nucleus</keyword>
<keyword evidence="5 8" id="KW-0238">DNA-binding</keyword>
<reference evidence="12" key="1">
    <citation type="submission" date="2023-03" db="EMBL/GenBank/DDBJ databases">
        <authorList>
            <person name="Julca I."/>
        </authorList>
    </citation>
    <scope>NUCLEOTIDE SEQUENCE</scope>
</reference>
<feature type="compositionally biased region" description="Polar residues" evidence="10">
    <location>
        <begin position="1"/>
        <end position="12"/>
    </location>
</feature>
<dbReference type="PANTHER" id="PTHR31992">
    <property type="entry name" value="DOF ZINC FINGER PROTEIN DOF1.4-RELATED"/>
    <property type="match status" value="1"/>
</dbReference>
<evidence type="ECO:0000313" key="12">
    <source>
        <dbReference type="EMBL" id="CAI9116617.1"/>
    </source>
</evidence>
<comment type="subcellular location">
    <subcellularLocation>
        <location evidence="8 9">Nucleus</location>
    </subcellularLocation>
</comment>